<keyword evidence="4" id="KW-0547">Nucleotide-binding</keyword>
<dbReference type="GO" id="GO:0043190">
    <property type="term" value="C:ATP-binding cassette (ABC) transporter complex"/>
    <property type="evidence" value="ECO:0007669"/>
    <property type="project" value="InterPro"/>
</dbReference>
<dbReference type="InterPro" id="IPR017871">
    <property type="entry name" value="ABC_transporter-like_CS"/>
</dbReference>
<gene>
    <name evidence="10" type="ORF">S2091_0479</name>
</gene>
<evidence type="ECO:0000256" key="6">
    <source>
        <dbReference type="ARBA" id="ARBA00023004"/>
    </source>
</evidence>
<dbReference type="PANTHER" id="PTHR42781">
    <property type="entry name" value="SPERMIDINE/PUTRESCINE IMPORT ATP-BINDING PROTEIN POTA"/>
    <property type="match status" value="1"/>
</dbReference>
<keyword evidence="11" id="KW-1185">Reference proteome</keyword>
<sequence length="354" mass="39384">MMPLLELQQVAHSYSSKTTFSELSFKLMKGQIACLLGPSGCGKTTALRCIAGFEEISSGAILINNQLVSRAGFNQPAEQRQIGMIFQDYALFPHLNVARNISFGLFKFGAAQRQQRVDELLEIVGLSGYAKAYPHQLSGGQQQRVALARALAPRPALLLLDEPFSNLDVELRERLCIEIRTILKRQNSTAILVTHDQHEAFAMADEIGVMHQGSMQQWDSADQLYHQPSNRFVANFIGEGGFIDGQVINEHQIEIELGLVRNQRGHPRGSSIELLLRPDDIVQSERSNLRAKVVGKAFRGADCLYTLELPSGQRVLSRIPSHYPHAIDDYIGIELEIKPDVEHVITFQKSGISS</sequence>
<dbReference type="Pfam" id="PF00005">
    <property type="entry name" value="ABC_tran"/>
    <property type="match status" value="1"/>
</dbReference>
<dbReference type="InterPro" id="IPR003593">
    <property type="entry name" value="AAA+_ATPase"/>
</dbReference>
<evidence type="ECO:0000256" key="2">
    <source>
        <dbReference type="ARBA" id="ARBA00022475"/>
    </source>
</evidence>
<organism evidence="10 11">
    <name type="scientific">Solimicrobium silvestre</name>
    <dbReference type="NCBI Taxonomy" id="2099400"/>
    <lineage>
        <taxon>Bacteria</taxon>
        <taxon>Pseudomonadati</taxon>
        <taxon>Pseudomonadota</taxon>
        <taxon>Betaproteobacteria</taxon>
        <taxon>Burkholderiales</taxon>
        <taxon>Oxalobacteraceae</taxon>
        <taxon>Solimicrobium</taxon>
    </lineage>
</organism>
<comment type="caution">
    <text evidence="10">The sequence shown here is derived from an EMBL/GenBank/DDBJ whole genome shotgun (WGS) entry which is preliminary data.</text>
</comment>
<keyword evidence="6" id="KW-0408">Iron</keyword>
<evidence type="ECO:0000313" key="10">
    <source>
        <dbReference type="EMBL" id="PRC95284.1"/>
    </source>
</evidence>
<protein>
    <submittedName>
        <fullName evidence="10">ABC-type spermidine/putrescine transport systems ATPase component</fullName>
    </submittedName>
</protein>
<evidence type="ECO:0000313" key="11">
    <source>
        <dbReference type="Proteomes" id="UP000237839"/>
    </source>
</evidence>
<dbReference type="GO" id="GO:0015408">
    <property type="term" value="F:ABC-type ferric iron transporter activity"/>
    <property type="evidence" value="ECO:0007669"/>
    <property type="project" value="InterPro"/>
</dbReference>
<dbReference type="PANTHER" id="PTHR42781:SF4">
    <property type="entry name" value="SPERMIDINE_PUTRESCINE IMPORT ATP-BINDING PROTEIN POTA"/>
    <property type="match status" value="1"/>
</dbReference>
<dbReference type="InterPro" id="IPR003439">
    <property type="entry name" value="ABC_transporter-like_ATP-bd"/>
</dbReference>
<dbReference type="FunFam" id="3.40.50.300:FF:000425">
    <property type="entry name" value="Probable ABC transporter, ATP-binding subunit"/>
    <property type="match status" value="1"/>
</dbReference>
<dbReference type="GO" id="GO:0015697">
    <property type="term" value="P:quaternary ammonium group transport"/>
    <property type="evidence" value="ECO:0007669"/>
    <property type="project" value="UniProtKB-ARBA"/>
</dbReference>
<reference evidence="10 11" key="1">
    <citation type="submission" date="2018-02" db="EMBL/GenBank/DDBJ databases">
        <title>Solimicrobium silvestre gen. nov., sp. nov., isolated from alpine forest soil.</title>
        <authorList>
            <person name="Margesin R."/>
            <person name="Albuquerque L."/>
            <person name="Zhang D.-C."/>
            <person name="Froufe H.J.C."/>
            <person name="Severino R."/>
            <person name="Roxo I."/>
            <person name="Egas C."/>
            <person name="Da Costa M.S."/>
        </authorList>
    </citation>
    <scope>NUCLEOTIDE SEQUENCE [LARGE SCALE GENOMIC DNA]</scope>
    <source>
        <strain evidence="10 11">S20-91</strain>
    </source>
</reference>
<accession>A0A2S9H5M5</accession>
<keyword evidence="1" id="KW-0813">Transport</keyword>
<dbReference type="Gene3D" id="3.40.50.300">
    <property type="entry name" value="P-loop containing nucleotide triphosphate hydrolases"/>
    <property type="match status" value="1"/>
</dbReference>
<dbReference type="InterPro" id="IPR013611">
    <property type="entry name" value="Transp-assoc_OB_typ2"/>
</dbReference>
<dbReference type="InterPro" id="IPR027417">
    <property type="entry name" value="P-loop_NTPase"/>
</dbReference>
<evidence type="ECO:0000256" key="3">
    <source>
        <dbReference type="ARBA" id="ARBA00022496"/>
    </source>
</evidence>
<dbReference type="Gene3D" id="2.40.50.100">
    <property type="match status" value="1"/>
</dbReference>
<evidence type="ECO:0000256" key="7">
    <source>
        <dbReference type="ARBA" id="ARBA00023065"/>
    </source>
</evidence>
<dbReference type="AlphaFoldDB" id="A0A2S9H5M5"/>
<dbReference type="PROSITE" id="PS00211">
    <property type="entry name" value="ABC_TRANSPORTER_1"/>
    <property type="match status" value="1"/>
</dbReference>
<dbReference type="InterPro" id="IPR015853">
    <property type="entry name" value="ABC_transpr_FbpC"/>
</dbReference>
<dbReference type="SUPFAM" id="SSF50331">
    <property type="entry name" value="MOP-like"/>
    <property type="match status" value="1"/>
</dbReference>
<dbReference type="RefSeq" id="WP_423828223.1">
    <property type="nucleotide sequence ID" value="NZ_PUGF01000001.1"/>
</dbReference>
<dbReference type="PROSITE" id="PS50893">
    <property type="entry name" value="ABC_TRANSPORTER_2"/>
    <property type="match status" value="1"/>
</dbReference>
<evidence type="ECO:0000259" key="9">
    <source>
        <dbReference type="PROSITE" id="PS50893"/>
    </source>
</evidence>
<keyword evidence="7" id="KW-0406">Ion transport</keyword>
<evidence type="ECO:0000256" key="4">
    <source>
        <dbReference type="ARBA" id="ARBA00022741"/>
    </source>
</evidence>
<dbReference type="EMBL" id="PUGF01000001">
    <property type="protein sequence ID" value="PRC95284.1"/>
    <property type="molecule type" value="Genomic_DNA"/>
</dbReference>
<dbReference type="InterPro" id="IPR008995">
    <property type="entry name" value="Mo/tungstate-bd_C_term_dom"/>
</dbReference>
<keyword evidence="8" id="KW-0472">Membrane</keyword>
<dbReference type="GO" id="GO:0005524">
    <property type="term" value="F:ATP binding"/>
    <property type="evidence" value="ECO:0007669"/>
    <property type="project" value="UniProtKB-KW"/>
</dbReference>
<dbReference type="CDD" id="cd03259">
    <property type="entry name" value="ABC_Carb_Solutes_like"/>
    <property type="match status" value="1"/>
</dbReference>
<keyword evidence="5" id="KW-0067">ATP-binding</keyword>
<dbReference type="SMART" id="SM00382">
    <property type="entry name" value="AAA"/>
    <property type="match status" value="1"/>
</dbReference>
<feature type="domain" description="ABC transporter" evidence="9">
    <location>
        <begin position="5"/>
        <end position="237"/>
    </location>
</feature>
<dbReference type="Proteomes" id="UP000237839">
    <property type="component" value="Unassembled WGS sequence"/>
</dbReference>
<keyword evidence="3" id="KW-0410">Iron transport</keyword>
<evidence type="ECO:0000256" key="5">
    <source>
        <dbReference type="ARBA" id="ARBA00022840"/>
    </source>
</evidence>
<evidence type="ECO:0000256" key="1">
    <source>
        <dbReference type="ARBA" id="ARBA00022448"/>
    </source>
</evidence>
<name>A0A2S9H5M5_9BURK</name>
<evidence type="ECO:0000256" key="8">
    <source>
        <dbReference type="ARBA" id="ARBA00023136"/>
    </source>
</evidence>
<dbReference type="SUPFAM" id="SSF52540">
    <property type="entry name" value="P-loop containing nucleoside triphosphate hydrolases"/>
    <property type="match status" value="1"/>
</dbReference>
<dbReference type="InterPro" id="IPR050093">
    <property type="entry name" value="ABC_SmlMolc_Importer"/>
</dbReference>
<dbReference type="GO" id="GO:0016887">
    <property type="term" value="F:ATP hydrolysis activity"/>
    <property type="evidence" value="ECO:0007669"/>
    <property type="project" value="InterPro"/>
</dbReference>
<keyword evidence="2" id="KW-1003">Cell membrane</keyword>
<proteinExistence type="predicted"/>
<dbReference type="Pfam" id="PF08402">
    <property type="entry name" value="TOBE_2"/>
    <property type="match status" value="1"/>
</dbReference>